<sequence length="156" mass="16964">MKKVFSIMGLLVMAMVWIFSYGTDSAFAAAYDRTDPIATGCARDAITVKSESIDSYGVIQLRYSPSCRTAWGKITLNFPSNYNVVGGKYGDAHIIRNSDGLSYGCTVPVGSYSCYTLQVNDSNVTSYAKGDIWRVTKIEGDGWSATGLATRRTGSY</sequence>
<protein>
    <submittedName>
        <fullName evidence="2">DUF2690 domain-containing protein</fullName>
    </submittedName>
</protein>
<dbReference type="InterPro" id="IPR021224">
    <property type="entry name" value="DUF2690"/>
</dbReference>
<accession>A0ABS3P6Y8</accession>
<evidence type="ECO:0000313" key="3">
    <source>
        <dbReference type="Proteomes" id="UP000677611"/>
    </source>
</evidence>
<proteinExistence type="predicted"/>
<feature type="chain" id="PRO_5047408073" evidence="1">
    <location>
        <begin position="29"/>
        <end position="156"/>
    </location>
</feature>
<keyword evidence="3" id="KW-1185">Reference proteome</keyword>
<dbReference type="Pfam" id="PF10901">
    <property type="entry name" value="DUF2690"/>
    <property type="match status" value="1"/>
</dbReference>
<reference evidence="2 3" key="1">
    <citation type="submission" date="2021-03" db="EMBL/GenBank/DDBJ databases">
        <title>Identification of novel Bacillus strains.</title>
        <authorList>
            <person name="Xiao Z."/>
            <person name="Li Y."/>
            <person name="Shen J."/>
        </authorList>
    </citation>
    <scope>NUCLEOTIDE SEQUENCE [LARGE SCALE GENOMIC DNA]</scope>
    <source>
        <strain evidence="2 3">SY8</strain>
    </source>
</reference>
<gene>
    <name evidence="2" type="ORF">J4P90_26110</name>
</gene>
<comment type="caution">
    <text evidence="2">The sequence shown here is derived from an EMBL/GenBank/DDBJ whole genome shotgun (WGS) entry which is preliminary data.</text>
</comment>
<evidence type="ECO:0000313" key="2">
    <source>
        <dbReference type="EMBL" id="MBO1628590.1"/>
    </source>
</evidence>
<feature type="signal peptide" evidence="1">
    <location>
        <begin position="1"/>
        <end position="28"/>
    </location>
</feature>
<evidence type="ECO:0000256" key="1">
    <source>
        <dbReference type="SAM" id="SignalP"/>
    </source>
</evidence>
<name>A0ABS3P6Y8_9BACI</name>
<dbReference type="Proteomes" id="UP000677611">
    <property type="component" value="Unassembled WGS sequence"/>
</dbReference>
<keyword evidence="1" id="KW-0732">Signal</keyword>
<dbReference type="EMBL" id="JAGDQJ010000068">
    <property type="protein sequence ID" value="MBO1628590.1"/>
    <property type="molecule type" value="Genomic_DNA"/>
</dbReference>
<organism evidence="2 3">
    <name type="scientific">Bacillus arachidis</name>
    <dbReference type="NCBI Taxonomy" id="2819290"/>
    <lineage>
        <taxon>Bacteria</taxon>
        <taxon>Bacillati</taxon>
        <taxon>Bacillota</taxon>
        <taxon>Bacilli</taxon>
        <taxon>Bacillales</taxon>
        <taxon>Bacillaceae</taxon>
        <taxon>Bacillus</taxon>
    </lineage>
</organism>
<dbReference type="RefSeq" id="WP_208019588.1">
    <property type="nucleotide sequence ID" value="NZ_JAGDQJ010000068.1"/>
</dbReference>